<feature type="compositionally biased region" description="Polar residues" evidence="1">
    <location>
        <begin position="601"/>
        <end position="613"/>
    </location>
</feature>
<dbReference type="InterPro" id="IPR019384">
    <property type="entry name" value="FHIP"/>
</dbReference>
<dbReference type="eggNOG" id="KOG3695">
    <property type="taxonomic scope" value="Eukaryota"/>
</dbReference>
<evidence type="ECO:0008006" key="4">
    <source>
        <dbReference type="Google" id="ProtNLM"/>
    </source>
</evidence>
<dbReference type="PANTHER" id="PTHR21705:SF11">
    <property type="entry name" value="FHIP FAMILY PROTEIN CG3558"/>
    <property type="match status" value="1"/>
</dbReference>
<feature type="region of interest" description="Disordered" evidence="1">
    <location>
        <begin position="565"/>
        <end position="649"/>
    </location>
</feature>
<dbReference type="OMA" id="DHAQEFH"/>
<evidence type="ECO:0000313" key="3">
    <source>
        <dbReference type="Proteomes" id="UP000002058"/>
    </source>
</evidence>
<proteinExistence type="predicted"/>
<feature type="compositionally biased region" description="Basic and acidic residues" evidence="1">
    <location>
        <begin position="577"/>
        <end position="597"/>
    </location>
</feature>
<reference evidence="3" key="1">
    <citation type="journal article" date="2009" name="Genome Res.">
        <title>Comparative genomic analyses of the human fungal pathogens Coccidioides and their relatives.</title>
        <authorList>
            <person name="Sharpton T.J."/>
            <person name="Stajich J.E."/>
            <person name="Rounsley S.D."/>
            <person name="Gardner M.J."/>
            <person name="Wortman J.R."/>
            <person name="Jordar V.S."/>
            <person name="Maiti R."/>
            <person name="Kodira C.D."/>
            <person name="Neafsey D.E."/>
            <person name="Zeng Q."/>
            <person name="Hung C.-Y."/>
            <person name="McMahan C."/>
            <person name="Muszewska A."/>
            <person name="Grynberg M."/>
            <person name="Mandel M.A."/>
            <person name="Kellner E.M."/>
            <person name="Barker B.M."/>
            <person name="Galgiani J.N."/>
            <person name="Orbach M.J."/>
            <person name="Kirkland T.N."/>
            <person name="Cole G.T."/>
            <person name="Henn M.R."/>
            <person name="Birren B.W."/>
            <person name="Taylor J.W."/>
        </authorList>
    </citation>
    <scope>NUCLEOTIDE SEQUENCE [LARGE SCALE GENOMIC DNA]</scope>
    <source>
        <strain evidence="3">UAMH 1704</strain>
    </source>
</reference>
<dbReference type="OrthoDB" id="5350595at2759"/>
<dbReference type="Proteomes" id="UP000002058">
    <property type="component" value="Unassembled WGS sequence"/>
</dbReference>
<keyword evidence="3" id="KW-1185">Reference proteome</keyword>
<dbReference type="AlphaFoldDB" id="C4JX54"/>
<dbReference type="InParanoid" id="C4JX54"/>
<feature type="compositionally biased region" description="Low complexity" evidence="1">
    <location>
        <begin position="616"/>
        <end position="637"/>
    </location>
</feature>
<gene>
    <name evidence="2" type="ORF">UREG_06227</name>
</gene>
<dbReference type="Pfam" id="PF10257">
    <property type="entry name" value="RAI16-like"/>
    <property type="match status" value="1"/>
</dbReference>
<protein>
    <recommendedName>
        <fullName evidence="4">DNA polymerase epsilon subunit C</fullName>
    </recommendedName>
</protein>
<dbReference type="VEuPathDB" id="FungiDB:UREG_06227"/>
<dbReference type="EMBL" id="CH476618">
    <property type="protein sequence ID" value="EEP81362.1"/>
    <property type="molecule type" value="Genomic_DNA"/>
</dbReference>
<dbReference type="GeneID" id="8441904"/>
<dbReference type="RefSeq" id="XP_002583260.1">
    <property type="nucleotide sequence ID" value="XM_002583214.1"/>
</dbReference>
<accession>C4JX54</accession>
<dbReference type="HOGENOM" id="CLU_004692_1_0_1"/>
<feature type="region of interest" description="Disordered" evidence="1">
    <location>
        <begin position="662"/>
        <end position="697"/>
    </location>
</feature>
<evidence type="ECO:0000256" key="1">
    <source>
        <dbReference type="SAM" id="MobiDB-lite"/>
    </source>
</evidence>
<evidence type="ECO:0000313" key="2">
    <source>
        <dbReference type="EMBL" id="EEP81362.1"/>
    </source>
</evidence>
<sequence>MLIDAEVEGAVDNRVFSRALVDLARRAGCAGEECEGKLVELIFGVATNIRLRPNILPAWFFPKGSIEDEAETREAGEIFAGATRKEDFPLFYLLLDYVHFAGRIGDFARTGLLYIIETASRAKDLERWLIESDLATLMATGLGGLYSQLGRVLPQAHDVEIPPIVALSDDTRLEAYIRYDLGGNMDSFLSYLLFWQDAVDHCKSVELNDTLLDHFQVLFLEQLLYPSLLESSDVDGGSTPAVTSYLSRILESIDQPELIHRILHFLLASPSEKDKRKPVEQAKMSVSRRKSLDILSSFAEAAAVPSPALFNLVDLTSMSIKSHNNQTLVATLRLITVILQRHHHFTSSLIKAAPKSEPLPKLRTLGALNAELQQLFNFASMIYENPSLDQSYGSYLASASTVLSARSSMMFWNKSPDPCLESSTMLQVGDSIFQGMLDLLSHFFTNNVITNLALTSAVAAMATSNLISLDGWLLVSPDKYRFVDGSDKNGASDQLSDGPASGRFQDSGSQLNFAYAQPSWPDDDLPALSAVLYKLAKQVHSWRESIPDFDRLLAGRRDLLRFRDQESETGTEVGPHLSDESGSRARVRNDRSTESSRGRKSSQQRALGENSPSRLAARPPSNRPFSRSRNSSSQRPASRSRSRAHLLPIDLHRRLASPLSAELGRAPNQGDPGGSIIDPVPHPAPVQPREASDGDTVSAEGATLGHVLTNVVILYEFVLELTALVQMRASMFQEVTLSPVEGSS</sequence>
<dbReference type="PANTHER" id="PTHR21705">
    <property type="entry name" value="RAI16 PROTEIN-RELATED"/>
    <property type="match status" value="1"/>
</dbReference>
<dbReference type="KEGG" id="ure:UREG_06227"/>
<name>C4JX54_UNCRE</name>
<organism evidence="2 3">
    <name type="scientific">Uncinocarpus reesii (strain UAMH 1704)</name>
    <dbReference type="NCBI Taxonomy" id="336963"/>
    <lineage>
        <taxon>Eukaryota</taxon>
        <taxon>Fungi</taxon>
        <taxon>Dikarya</taxon>
        <taxon>Ascomycota</taxon>
        <taxon>Pezizomycotina</taxon>
        <taxon>Eurotiomycetes</taxon>
        <taxon>Eurotiomycetidae</taxon>
        <taxon>Onygenales</taxon>
        <taxon>Onygenaceae</taxon>
        <taxon>Uncinocarpus</taxon>
    </lineage>
</organism>